<dbReference type="PANTHER" id="PTHR40940">
    <property type="entry name" value="PROTEIN BATD-RELATED"/>
    <property type="match status" value="1"/>
</dbReference>
<dbReference type="OrthoDB" id="5293418at2"/>
<evidence type="ECO:0000256" key="1">
    <source>
        <dbReference type="SAM" id="MobiDB-lite"/>
    </source>
</evidence>
<evidence type="ECO:0000256" key="3">
    <source>
        <dbReference type="SAM" id="SignalP"/>
    </source>
</evidence>
<keyword evidence="5" id="KW-1185">Reference proteome</keyword>
<name>A0A2T1K7S0_9GAMM</name>
<protein>
    <submittedName>
        <fullName evidence="4">Protein BatD</fullName>
    </submittedName>
</protein>
<feature type="region of interest" description="Disordered" evidence="1">
    <location>
        <begin position="394"/>
        <end position="418"/>
    </location>
</feature>
<dbReference type="Proteomes" id="UP000239866">
    <property type="component" value="Unassembled WGS sequence"/>
</dbReference>
<feature type="signal peptide" evidence="3">
    <location>
        <begin position="1"/>
        <end position="21"/>
    </location>
</feature>
<feature type="chain" id="PRO_5015579235" evidence="3">
    <location>
        <begin position="22"/>
        <end position="576"/>
    </location>
</feature>
<dbReference type="PANTHER" id="PTHR40940:SF1">
    <property type="entry name" value="PROTEIN BATD"/>
    <property type="match status" value="1"/>
</dbReference>
<dbReference type="Pfam" id="PF13584">
    <property type="entry name" value="BatD"/>
    <property type="match status" value="1"/>
</dbReference>
<evidence type="ECO:0000313" key="4">
    <source>
        <dbReference type="EMBL" id="PSF06147.1"/>
    </source>
</evidence>
<feature type="transmembrane region" description="Helical" evidence="2">
    <location>
        <begin position="428"/>
        <end position="448"/>
    </location>
</feature>
<dbReference type="RefSeq" id="WP_106762545.1">
    <property type="nucleotide sequence ID" value="NZ_PXNP01000083.1"/>
</dbReference>
<dbReference type="EMBL" id="PXNP01000083">
    <property type="protein sequence ID" value="PSF06147.1"/>
    <property type="molecule type" value="Genomic_DNA"/>
</dbReference>
<keyword evidence="2" id="KW-0472">Membrane</keyword>
<dbReference type="AlphaFoldDB" id="A0A2T1K7S0"/>
<reference evidence="4 5" key="1">
    <citation type="submission" date="2018-03" db="EMBL/GenBank/DDBJ databases">
        <title>Marinobacter brunus sp. nov., a marine bacterium of Gamma-proteobacteria isolated from the surface seawater of the South China Sea.</title>
        <authorList>
            <person name="Cheng H."/>
            <person name="Wu Y.-H."/>
            <person name="Xamxidin M."/>
            <person name="Xu X.-W."/>
        </authorList>
    </citation>
    <scope>NUCLEOTIDE SEQUENCE [LARGE SCALE GENOMIC DNA]</scope>
    <source>
        <strain evidence="4 5">NH169-3</strain>
    </source>
</reference>
<accession>A0A2T1K7S0</accession>
<keyword evidence="2" id="KW-0812">Transmembrane</keyword>
<keyword evidence="2" id="KW-1133">Transmembrane helix</keyword>
<organism evidence="4 5">
    <name type="scientific">Marinobacter fuscus</name>
    <dbReference type="NCBI Taxonomy" id="2109942"/>
    <lineage>
        <taxon>Bacteria</taxon>
        <taxon>Pseudomonadati</taxon>
        <taxon>Pseudomonadota</taxon>
        <taxon>Gammaproteobacteria</taxon>
        <taxon>Pseudomonadales</taxon>
        <taxon>Marinobacteraceae</taxon>
        <taxon>Marinobacter</taxon>
    </lineage>
</organism>
<gene>
    <name evidence="4" type="ORF">C7H09_10960</name>
</gene>
<evidence type="ECO:0000256" key="2">
    <source>
        <dbReference type="SAM" id="Phobius"/>
    </source>
</evidence>
<evidence type="ECO:0000313" key="5">
    <source>
        <dbReference type="Proteomes" id="UP000239866"/>
    </source>
</evidence>
<comment type="caution">
    <text evidence="4">The sequence shown here is derived from an EMBL/GenBank/DDBJ whole genome shotgun (WGS) entry which is preliminary data.</text>
</comment>
<feature type="region of interest" description="Disordered" evidence="1">
    <location>
        <begin position="554"/>
        <end position="576"/>
    </location>
</feature>
<dbReference type="InterPro" id="IPR025738">
    <property type="entry name" value="BatD"/>
</dbReference>
<keyword evidence="3" id="KW-0732">Signal</keyword>
<proteinExistence type="predicted"/>
<sequence length="576" mass="63186">MVNRVLCLAALMLAMTFPAIANAGKTLAVEADRNQVYEGEVLTVTVRGSMKIDINLSNLFSFDLSQLPSPDIEKAEPDFEILAKNQRYSVQTINGDMIGEITWTYQLAPTRTGTLTIPSLSFKDSTSEPVSIEVLAGAPPDQPAAIRDSFIELSADKAEVFVQEQLVLTVQLFFSGSLIRGELSQPEHPNAIIESLGKQQEYTRMRDGIRYRVVERKYAIFPQTPGTLTLPPIRFEGQARSASGQLRFLRDSEQLFDVPVRPIPASYPSDQPWLPSSNLQLTEQGLPQTQSLEAGSNLSRRITLRAEGLPAEALPPLPQQYPSGVRSYPDRALRNTETTAAGVTATLQQVTALVPVQNGSLRLPEVTIPWWNTTTDTLETAVLPARSFQILGEADLAPPSPETPLQAETEPGQASGQATAAGAKVSPFWFWGTLVFAALWLTTTILWWRARNAVPVPQTPMADRPDRNENDAYRAMVQGIRSSSANSSSLMVHWAQLRFPEHKIQTVRDLLGVASDNGLATAFEQYQRAHFGGLAGSSPGRYQADLEQGLARLRNRSGKKNTRGLPPLYPETLNGA</sequence>